<reference evidence="9 10" key="1">
    <citation type="journal article" date="2004" name="Proc. Natl. Acad. Sci. U.S.A.">
        <title>The diploid genome sequence of Candida albicans.</title>
        <authorList>
            <person name="Jones T."/>
            <person name="Federspiel N.A."/>
            <person name="Chibana H."/>
            <person name="Dungan J."/>
            <person name="Kalman S."/>
            <person name="Magee B.B."/>
            <person name="Newport G."/>
            <person name="Thorstenson Y.R."/>
            <person name="Agabian N."/>
            <person name="Magee P.T."/>
            <person name="Davis R.W."/>
            <person name="Scherer S."/>
        </authorList>
    </citation>
    <scope>NUCLEOTIDE SEQUENCE [LARGE SCALE GENOMIC DNA]</scope>
    <source>
        <strain evidence="10">SC5314 / ATCC MYA-2876</strain>
    </source>
</reference>
<evidence type="ECO:0000256" key="5">
    <source>
        <dbReference type="ARBA" id="ARBA00023136"/>
    </source>
</evidence>
<evidence type="ECO:0000313" key="8">
    <source>
        <dbReference type="CGD" id="CAL0000178595"/>
    </source>
</evidence>
<keyword evidence="5 6" id="KW-0472">Membrane</keyword>
<dbReference type="Proteomes" id="UP000000559">
    <property type="component" value="Chromosome 2"/>
</dbReference>
<dbReference type="AlphaFoldDB" id="A0A1D8PIC3"/>
<evidence type="ECO:0000259" key="7">
    <source>
        <dbReference type="Pfam" id="PF02656"/>
    </source>
</evidence>
<comment type="subcellular location">
    <subcellularLocation>
        <location evidence="1">Cell membrane</location>
        <topology evidence="1">Multi-pass membrane protein</topology>
    </subcellularLocation>
</comment>
<dbReference type="VEuPathDB" id="FungiDB:C2_09080C_A"/>
<gene>
    <name evidence="8 9" type="primary">FGR18</name>
    <name evidence="9" type="ordered locus">CAALFM_C209080CA</name>
    <name evidence="8" type="ordered locus">orf19.11550</name>
</gene>
<dbReference type="GO" id="GO:0009267">
    <property type="term" value="P:cellular response to starvation"/>
    <property type="evidence" value="ECO:0000315"/>
    <property type="project" value="CGD"/>
</dbReference>
<feature type="domain" description="DUF202" evidence="7">
    <location>
        <begin position="48"/>
        <end position="128"/>
    </location>
</feature>
<name>A0A1D8PIC3_CANAL</name>
<evidence type="ECO:0000313" key="9">
    <source>
        <dbReference type="EMBL" id="AOW27896.1"/>
    </source>
</evidence>
<dbReference type="RefSeq" id="XP_019330811.1">
    <property type="nucleotide sequence ID" value="XM_019475266.1"/>
</dbReference>
<accession>A0A1D8PIC3</accession>
<evidence type="ECO:0000313" key="10">
    <source>
        <dbReference type="Proteomes" id="UP000000559"/>
    </source>
</evidence>
<feature type="transmembrane region" description="Helical" evidence="6">
    <location>
        <begin position="57"/>
        <end position="78"/>
    </location>
</feature>
<dbReference type="InParanoid" id="A0A1D8PIC3"/>
<feature type="transmembrane region" description="Helical" evidence="6">
    <location>
        <begin position="105"/>
        <end position="126"/>
    </location>
</feature>
<dbReference type="InterPro" id="IPR052053">
    <property type="entry name" value="IM_YidH-like"/>
</dbReference>
<dbReference type="GO" id="GO:0030447">
    <property type="term" value="P:filamentous growth"/>
    <property type="evidence" value="ECO:0000315"/>
    <property type="project" value="CGD"/>
</dbReference>
<keyword evidence="10" id="KW-1185">Reference proteome</keyword>
<dbReference type="GO" id="GO:0005886">
    <property type="term" value="C:plasma membrane"/>
    <property type="evidence" value="ECO:0007669"/>
    <property type="project" value="UniProtKB-SubCell"/>
</dbReference>
<evidence type="ECO:0000256" key="2">
    <source>
        <dbReference type="ARBA" id="ARBA00022475"/>
    </source>
</evidence>
<dbReference type="PANTHER" id="PTHR34187">
    <property type="entry name" value="FGR18P"/>
    <property type="match status" value="1"/>
</dbReference>
<evidence type="ECO:0000256" key="3">
    <source>
        <dbReference type="ARBA" id="ARBA00022692"/>
    </source>
</evidence>
<dbReference type="GO" id="GO:0036180">
    <property type="term" value="P:filamentous growth of a population of unicellular organisms in response to biotic stimulus"/>
    <property type="evidence" value="ECO:0000315"/>
    <property type="project" value="CGD"/>
</dbReference>
<reference evidence="9 10" key="2">
    <citation type="journal article" date="2007" name="Genome Biol.">
        <title>Assembly of the Candida albicans genome into sixteen supercontigs aligned on the eight chromosomes.</title>
        <authorList>
            <person name="van het Hoog M."/>
            <person name="Rast T.J."/>
            <person name="Martchenko M."/>
            <person name="Grindle S."/>
            <person name="Dignard D."/>
            <person name="Hogues H."/>
            <person name="Cuomo C."/>
            <person name="Berriman M."/>
            <person name="Scherer S."/>
            <person name="Magee B.B."/>
            <person name="Whiteway M."/>
            <person name="Chibana H."/>
            <person name="Nantel A."/>
            <person name="Magee P.T."/>
        </authorList>
    </citation>
    <scope>GENOME REANNOTATION</scope>
    <source>
        <strain evidence="10">SC5314 / ATCC MYA-2876</strain>
    </source>
</reference>
<dbReference type="STRING" id="237561.A0A1D8PIC3"/>
<dbReference type="InterPro" id="IPR003807">
    <property type="entry name" value="DUF202"/>
</dbReference>
<dbReference type="CGD" id="CAL0000178595">
    <property type="gene designation" value="FGR18"/>
</dbReference>
<dbReference type="PANTHER" id="PTHR34187:SF2">
    <property type="entry name" value="DUF202 DOMAIN-CONTAINING PROTEIN"/>
    <property type="match status" value="1"/>
</dbReference>
<dbReference type="eggNOG" id="ENOG502RQ0Q">
    <property type="taxonomic scope" value="Eukaryota"/>
</dbReference>
<evidence type="ECO:0000256" key="1">
    <source>
        <dbReference type="ARBA" id="ARBA00004651"/>
    </source>
</evidence>
<reference evidence="9 10" key="3">
    <citation type="journal article" date="2013" name="Genome Biol.">
        <title>Assembly of a phased diploid Candida albicans genome facilitates allele-specific measurements and provides a simple model for repeat and indel structure.</title>
        <authorList>
            <person name="Muzzey D."/>
            <person name="Schwartz K."/>
            <person name="Weissman J.S."/>
            <person name="Sherlock G."/>
        </authorList>
    </citation>
    <scope>NUCLEOTIDE SEQUENCE [LARGE SCALE GENOMIC DNA]</scope>
    <source>
        <strain evidence="10">SC5314 / ATCC MYA-2876</strain>
    </source>
</reference>
<protein>
    <submittedName>
        <fullName evidence="9">Fgr18p</fullName>
    </submittedName>
</protein>
<evidence type="ECO:0000256" key="4">
    <source>
        <dbReference type="ARBA" id="ARBA00022989"/>
    </source>
</evidence>
<proteinExistence type="predicted"/>
<dbReference type="KEGG" id="cal:CAALFM_C209080CA"/>
<dbReference type="OrthoDB" id="199599at2759"/>
<dbReference type="SMR" id="A0A1D8PIC3"/>
<sequence>MNKQTNLNDNKEVKGVEGEIPNKWRIFTHCSKLFQFQIVLKNRGSVARDHMANERTFLSWIRTALVFLTFSIGFLQFYRLEIKANTNTLGDSNLSQMIQTLGKPLGAMGTILSGLTVTFGTIRYFQVQELLLDDYYPVTRFTIIILILINLSILVVSFILNIDISLFVMS</sequence>
<feature type="transmembrane region" description="Helical" evidence="6">
    <location>
        <begin position="138"/>
        <end position="160"/>
    </location>
</feature>
<dbReference type="GeneID" id="3644112"/>
<evidence type="ECO:0000256" key="6">
    <source>
        <dbReference type="SAM" id="Phobius"/>
    </source>
</evidence>
<organism evidence="9 10">
    <name type="scientific">Candida albicans (strain SC5314 / ATCC MYA-2876)</name>
    <name type="common">Yeast</name>
    <dbReference type="NCBI Taxonomy" id="237561"/>
    <lineage>
        <taxon>Eukaryota</taxon>
        <taxon>Fungi</taxon>
        <taxon>Dikarya</taxon>
        <taxon>Ascomycota</taxon>
        <taxon>Saccharomycotina</taxon>
        <taxon>Pichiomycetes</taxon>
        <taxon>Debaryomycetaceae</taxon>
        <taxon>Candida/Lodderomyces clade</taxon>
        <taxon>Candida</taxon>
    </lineage>
</organism>
<keyword evidence="4 6" id="KW-1133">Transmembrane helix</keyword>
<keyword evidence="2" id="KW-1003">Cell membrane</keyword>
<dbReference type="Pfam" id="PF02656">
    <property type="entry name" value="DUF202"/>
    <property type="match status" value="1"/>
</dbReference>
<dbReference type="GO" id="GO:0036170">
    <property type="term" value="P:filamentous growth of a population of unicellular organisms in response to starvation"/>
    <property type="evidence" value="ECO:0000315"/>
    <property type="project" value="CGD"/>
</dbReference>
<keyword evidence="3 6" id="KW-0812">Transmembrane</keyword>
<dbReference type="EMBL" id="CP017624">
    <property type="protein sequence ID" value="AOW27896.1"/>
    <property type="molecule type" value="Genomic_DNA"/>
</dbReference>